<evidence type="ECO:0000313" key="5">
    <source>
        <dbReference type="EMBL" id="KAL1190096.1"/>
    </source>
</evidence>
<dbReference type="Proteomes" id="UP001558713">
    <property type="component" value="Unassembled WGS sequence"/>
</dbReference>
<dbReference type="InterPro" id="IPR001077">
    <property type="entry name" value="COMT_C"/>
</dbReference>
<dbReference type="PANTHER" id="PTHR11746">
    <property type="entry name" value="O-METHYLTRANSFERASE"/>
    <property type="match status" value="1"/>
</dbReference>
<dbReference type="Pfam" id="PF00891">
    <property type="entry name" value="Methyltransf_2"/>
    <property type="match status" value="1"/>
</dbReference>
<dbReference type="AlphaFoldDB" id="A0ABD0ZTY4"/>
<keyword evidence="1" id="KW-0489">Methyltransferase</keyword>
<keyword evidence="2" id="KW-0808">Transferase</keyword>
<evidence type="ECO:0000259" key="4">
    <source>
        <dbReference type="Pfam" id="PF00891"/>
    </source>
</evidence>
<reference evidence="5 6" key="1">
    <citation type="submission" date="2024-04" db="EMBL/GenBank/DDBJ databases">
        <title>Genome assembly C_amara_ONT_v2.</title>
        <authorList>
            <person name="Yant L."/>
            <person name="Moore C."/>
            <person name="Slenker M."/>
        </authorList>
    </citation>
    <scope>NUCLEOTIDE SEQUENCE [LARGE SCALE GENOMIC DNA]</scope>
    <source>
        <tissue evidence="5">Leaf</tissue>
    </source>
</reference>
<name>A0ABD0ZTY4_CARAN</name>
<evidence type="ECO:0000256" key="2">
    <source>
        <dbReference type="ARBA" id="ARBA00022679"/>
    </source>
</evidence>
<dbReference type="Gene3D" id="3.40.50.150">
    <property type="entry name" value="Vaccinia Virus protein VP39"/>
    <property type="match status" value="1"/>
</dbReference>
<comment type="caution">
    <text evidence="5">The sequence shown here is derived from an EMBL/GenBank/DDBJ whole genome shotgun (WGS) entry which is preliminary data.</text>
</comment>
<proteinExistence type="predicted"/>
<accession>A0ABD0ZTY4</accession>
<dbReference type="GO" id="GO:0008168">
    <property type="term" value="F:methyltransferase activity"/>
    <property type="evidence" value="ECO:0007669"/>
    <property type="project" value="UniProtKB-KW"/>
</dbReference>
<evidence type="ECO:0000256" key="3">
    <source>
        <dbReference type="ARBA" id="ARBA00022691"/>
    </source>
</evidence>
<dbReference type="InterPro" id="IPR016461">
    <property type="entry name" value="COMT-like"/>
</dbReference>
<protein>
    <submittedName>
        <fullName evidence="5">Caffeic acid 3-O-methyltransferase 2</fullName>
    </submittedName>
</protein>
<dbReference type="PROSITE" id="PS51683">
    <property type="entry name" value="SAM_OMT_II"/>
    <property type="match status" value="1"/>
</dbReference>
<keyword evidence="3" id="KW-0949">S-adenosyl-L-methionine</keyword>
<evidence type="ECO:0000256" key="1">
    <source>
        <dbReference type="ARBA" id="ARBA00022603"/>
    </source>
</evidence>
<dbReference type="GO" id="GO:0032259">
    <property type="term" value="P:methylation"/>
    <property type="evidence" value="ECO:0007669"/>
    <property type="project" value="UniProtKB-KW"/>
</dbReference>
<feature type="domain" description="O-methyltransferase C-terminal" evidence="4">
    <location>
        <begin position="1"/>
        <end position="92"/>
    </location>
</feature>
<organism evidence="5 6">
    <name type="scientific">Cardamine amara subsp. amara</name>
    <dbReference type="NCBI Taxonomy" id="228776"/>
    <lineage>
        <taxon>Eukaryota</taxon>
        <taxon>Viridiplantae</taxon>
        <taxon>Streptophyta</taxon>
        <taxon>Embryophyta</taxon>
        <taxon>Tracheophyta</taxon>
        <taxon>Spermatophyta</taxon>
        <taxon>Magnoliopsida</taxon>
        <taxon>eudicotyledons</taxon>
        <taxon>Gunneridae</taxon>
        <taxon>Pentapetalae</taxon>
        <taxon>rosids</taxon>
        <taxon>malvids</taxon>
        <taxon>Brassicales</taxon>
        <taxon>Brassicaceae</taxon>
        <taxon>Cardamineae</taxon>
        <taxon>Cardamine</taxon>
    </lineage>
</organism>
<gene>
    <name evidence="5" type="ORF">V5N11_000842</name>
</gene>
<evidence type="ECO:0000313" key="6">
    <source>
        <dbReference type="Proteomes" id="UP001558713"/>
    </source>
</evidence>
<dbReference type="SUPFAM" id="SSF53335">
    <property type="entry name" value="S-adenosyl-L-methionine-dependent methyltransferases"/>
    <property type="match status" value="1"/>
</dbReference>
<dbReference type="EMBL" id="JBANAX010000881">
    <property type="protein sequence ID" value="KAL1190096.1"/>
    <property type="molecule type" value="Genomic_DNA"/>
</dbReference>
<sequence>MKKVLEVYKGFKDLSTLVDVGGGIGTIIGLVTSKYPHIKGINFDLASVFVHAPHYPGMEHISGDIFTEIPKGDAIFMKWILHDWSDDDCVRMDS</sequence>
<keyword evidence="6" id="KW-1185">Reference proteome</keyword>
<dbReference type="InterPro" id="IPR029063">
    <property type="entry name" value="SAM-dependent_MTases_sf"/>
</dbReference>